<sequence>MPSATRQDQLVLVPWDPNSPEHVNRIYAQRVQCGWDKQLVEGWKERQISGQKSIFWITLRPDDPETRETLQLHLDAYPEDKAPLVDTAESLRAKPRKPTNTKFYPVGHISLDDRNEKTGNFVLDLPKEGVYWIKTFYVSKALRSKGIGRAAMDIVESMAIEEPLCAKTLALDTAEKEMQKKLYREKNGKELGSTNQDCLSDGGFHGKFGVTWFPRCRFGGRFGGVATGWPAKGGYYSHLCSVAELEFLGIDRFKPANNLLGAKWYRDPFHQLSDQDKNDDNNAPRLFVGWPADGGVWAIHTTLFDSQKRGLGRIGNAFTMSERCEVIKQLGGSFYNNPKECSFLDLDGSKDEEKQEDRSSSVSGDDIF</sequence>
<keyword evidence="4" id="KW-1185">Reference proteome</keyword>
<dbReference type="CDD" id="cd04301">
    <property type="entry name" value="NAT_SF"/>
    <property type="match status" value="1"/>
</dbReference>
<evidence type="ECO:0000313" key="4">
    <source>
        <dbReference type="Proteomes" id="UP000737391"/>
    </source>
</evidence>
<evidence type="ECO:0000256" key="1">
    <source>
        <dbReference type="SAM" id="MobiDB-lite"/>
    </source>
</evidence>
<dbReference type="Proteomes" id="UP000737391">
    <property type="component" value="Unassembled WGS sequence"/>
</dbReference>
<gene>
    <name evidence="3" type="ORF">FAGAP_6467</name>
</gene>
<dbReference type="GO" id="GO:0016747">
    <property type="term" value="F:acyltransferase activity, transferring groups other than amino-acyl groups"/>
    <property type="evidence" value="ECO:0007669"/>
    <property type="project" value="InterPro"/>
</dbReference>
<feature type="domain" description="N-acetyltransferase" evidence="2">
    <location>
        <begin position="57"/>
        <end position="217"/>
    </location>
</feature>
<dbReference type="PROSITE" id="PS51186">
    <property type="entry name" value="GNAT"/>
    <property type="match status" value="1"/>
</dbReference>
<protein>
    <recommendedName>
        <fullName evidence="2">N-acetyltransferase domain-containing protein</fullName>
    </recommendedName>
</protein>
<proteinExistence type="predicted"/>
<feature type="region of interest" description="Disordered" evidence="1">
    <location>
        <begin position="346"/>
        <end position="368"/>
    </location>
</feature>
<dbReference type="InterPro" id="IPR000182">
    <property type="entry name" value="GNAT_dom"/>
</dbReference>
<dbReference type="EMBL" id="LUFC02000438">
    <property type="protein sequence ID" value="KAF4497364.1"/>
    <property type="molecule type" value="Genomic_DNA"/>
</dbReference>
<dbReference type="InterPro" id="IPR016181">
    <property type="entry name" value="Acyl_CoA_acyltransferase"/>
</dbReference>
<evidence type="ECO:0000313" key="3">
    <source>
        <dbReference type="EMBL" id="KAF4497364.1"/>
    </source>
</evidence>
<name>A0A9P5B900_9HYPO</name>
<dbReference type="Gene3D" id="3.40.630.30">
    <property type="match status" value="1"/>
</dbReference>
<dbReference type="AlphaFoldDB" id="A0A9P5B900"/>
<feature type="compositionally biased region" description="Basic and acidic residues" evidence="1">
    <location>
        <begin position="347"/>
        <end position="359"/>
    </location>
</feature>
<evidence type="ECO:0000259" key="2">
    <source>
        <dbReference type="PROSITE" id="PS51186"/>
    </source>
</evidence>
<dbReference type="Pfam" id="PF00583">
    <property type="entry name" value="Acetyltransf_1"/>
    <property type="match status" value="1"/>
</dbReference>
<accession>A0A9P5B900</accession>
<dbReference type="OrthoDB" id="2326446at2759"/>
<comment type="caution">
    <text evidence="3">The sequence shown here is derived from an EMBL/GenBank/DDBJ whole genome shotgun (WGS) entry which is preliminary data.</text>
</comment>
<organism evidence="3 4">
    <name type="scientific">Fusarium agapanthi</name>
    <dbReference type="NCBI Taxonomy" id="1803897"/>
    <lineage>
        <taxon>Eukaryota</taxon>
        <taxon>Fungi</taxon>
        <taxon>Dikarya</taxon>
        <taxon>Ascomycota</taxon>
        <taxon>Pezizomycotina</taxon>
        <taxon>Sordariomycetes</taxon>
        <taxon>Hypocreomycetidae</taxon>
        <taxon>Hypocreales</taxon>
        <taxon>Nectriaceae</taxon>
        <taxon>Fusarium</taxon>
        <taxon>Fusarium fujikuroi species complex</taxon>
    </lineage>
</organism>
<reference evidence="3" key="1">
    <citation type="submission" date="2020-01" db="EMBL/GenBank/DDBJ databases">
        <title>Identification and distribution of gene clusters putatively required for synthesis of sphingolipid metabolism inhibitors in phylogenetically diverse species of the filamentous fungus Fusarium.</title>
        <authorList>
            <person name="Kim H.-S."/>
            <person name="Busman M."/>
            <person name="Brown D.W."/>
            <person name="Divon H."/>
            <person name="Uhlig S."/>
            <person name="Proctor R.H."/>
        </authorList>
    </citation>
    <scope>NUCLEOTIDE SEQUENCE</scope>
    <source>
        <strain evidence="3">NRRL 31653</strain>
    </source>
</reference>
<dbReference type="SUPFAM" id="SSF55729">
    <property type="entry name" value="Acyl-CoA N-acyltransferases (Nat)"/>
    <property type="match status" value="1"/>
</dbReference>